<evidence type="ECO:0000313" key="3">
    <source>
        <dbReference type="Proteomes" id="UP000469708"/>
    </source>
</evidence>
<evidence type="ECO:0000256" key="1">
    <source>
        <dbReference type="SAM" id="SignalP"/>
    </source>
</evidence>
<organism evidence="2 3">
    <name type="scientific">Escherichia coli</name>
    <dbReference type="NCBI Taxonomy" id="562"/>
    <lineage>
        <taxon>Bacteria</taxon>
        <taxon>Pseudomonadati</taxon>
        <taxon>Pseudomonadota</taxon>
        <taxon>Gammaproteobacteria</taxon>
        <taxon>Enterobacterales</taxon>
        <taxon>Enterobacteriaceae</taxon>
        <taxon>Escherichia</taxon>
    </lineage>
</organism>
<feature type="signal peptide" evidence="1">
    <location>
        <begin position="1"/>
        <end position="21"/>
    </location>
</feature>
<keyword evidence="1" id="KW-0732">Signal</keyword>
<dbReference type="Gene3D" id="2.60.40.1090">
    <property type="entry name" value="Fimbrial-type adhesion domain"/>
    <property type="match status" value="1"/>
</dbReference>
<protein>
    <recommendedName>
        <fullName evidence="4">Fimbrial protein</fullName>
    </recommendedName>
</protein>
<feature type="non-terminal residue" evidence="2">
    <location>
        <position position="140"/>
    </location>
</feature>
<evidence type="ECO:0000313" key="2">
    <source>
        <dbReference type="EMBL" id="NEM89544.1"/>
    </source>
</evidence>
<reference evidence="2 3" key="1">
    <citation type="submission" date="2020-02" db="EMBL/GenBank/DDBJ databases">
        <authorList>
            <person name="Subbiah M."/>
            <person name="Call D."/>
        </authorList>
    </citation>
    <scope>NUCLEOTIDE SEQUENCE [LARGE SCALE GENOMIC DNA]</scope>
    <source>
        <strain evidence="2 3">8375wC2</strain>
    </source>
</reference>
<dbReference type="GO" id="GO:0009289">
    <property type="term" value="C:pilus"/>
    <property type="evidence" value="ECO:0007669"/>
    <property type="project" value="InterPro"/>
</dbReference>
<dbReference type="EMBL" id="JAAGYI010000576">
    <property type="protein sequence ID" value="NEM89544.1"/>
    <property type="molecule type" value="Genomic_DNA"/>
</dbReference>
<feature type="chain" id="PRO_5035769647" description="Fimbrial protein" evidence="1">
    <location>
        <begin position="22"/>
        <end position="140"/>
    </location>
</feature>
<dbReference type="AlphaFoldDB" id="A0A8T6Q435"/>
<gene>
    <name evidence="2" type="ORF">G3V95_29860</name>
</gene>
<name>A0A8T6Q435_ECOLX</name>
<dbReference type="InterPro" id="IPR036937">
    <property type="entry name" value="Adhesion_dom_fimbrial_sf"/>
</dbReference>
<accession>A0A8T6Q435</accession>
<dbReference type="Proteomes" id="UP000469708">
    <property type="component" value="Unassembled WGS sequence"/>
</dbReference>
<evidence type="ECO:0008006" key="4">
    <source>
        <dbReference type="Google" id="ProtNLM"/>
    </source>
</evidence>
<sequence length="140" mass="14385">MKKLIVASAMAMAMTSGSAMASQGEIEFFGNVTAQTCDIEAEVNGAVNKIIQLGTATVNGEANPVDFVLKAKDPAACTEADKLGAHVTWAGNLTTDGIGNQNGSAVGAHVELKAKNAKTGFDKPVSNAVTMIEFEQGKLA</sequence>
<proteinExistence type="predicted"/>
<comment type="caution">
    <text evidence="2">The sequence shown here is derived from an EMBL/GenBank/DDBJ whole genome shotgun (WGS) entry which is preliminary data.</text>
</comment>
<dbReference type="GO" id="GO:0007155">
    <property type="term" value="P:cell adhesion"/>
    <property type="evidence" value="ECO:0007669"/>
    <property type="project" value="InterPro"/>
</dbReference>